<feature type="region of interest" description="Disordered" evidence="2">
    <location>
        <begin position="255"/>
        <end position="310"/>
    </location>
</feature>
<sequence>MLVWFRAAPTDCVVSRELFERMWSDNKEDAKNFIKDLLSDAAKAAAKARTASSNAAFDKAFAAAKILGKTSPNGQLHAGDKAKDNPKDMISWLAASRLWLLLQGVPLQQLFAIAVFCCLSADARAMVFPQLKDFSEPEQLMNGSYTWEDFSSGVLGSALAGRQDTDLQLFYECLSVHSDVQKPDTMGTVAKLEAIWARMQQPVSDFLKICLVHRAVHAKLKDLIAYTADMKPWLLYADFRANVVNHAVPFDQQTARAAARQSSNGGGGNGVNSRDRRSQQRGFPPRQPFKPAGGVQKPQHGKGKFQPKPKFTGKRELVTCYGCGEQGHIKRNCPKEAQQK</sequence>
<evidence type="ECO:0000259" key="3">
    <source>
        <dbReference type="PROSITE" id="PS50158"/>
    </source>
</evidence>
<dbReference type="Pfam" id="PF00098">
    <property type="entry name" value="zf-CCHC"/>
    <property type="match status" value="1"/>
</dbReference>
<keyword evidence="5" id="KW-1185">Reference proteome</keyword>
<proteinExistence type="predicted"/>
<dbReference type="InterPro" id="IPR001878">
    <property type="entry name" value="Znf_CCHC"/>
</dbReference>
<evidence type="ECO:0000256" key="1">
    <source>
        <dbReference type="PROSITE-ProRule" id="PRU00047"/>
    </source>
</evidence>
<dbReference type="InterPro" id="IPR036875">
    <property type="entry name" value="Znf_CCHC_sf"/>
</dbReference>
<evidence type="ECO:0000313" key="4">
    <source>
        <dbReference type="EMBL" id="WIA15077.1"/>
    </source>
</evidence>
<dbReference type="SUPFAM" id="SSF57756">
    <property type="entry name" value="Retrovirus zinc finger-like domains"/>
    <property type="match status" value="1"/>
</dbReference>
<keyword evidence="1" id="KW-0479">Metal-binding</keyword>
<accession>A0ABY8U3N8</accession>
<evidence type="ECO:0000256" key="2">
    <source>
        <dbReference type="SAM" id="MobiDB-lite"/>
    </source>
</evidence>
<organism evidence="4 5">
    <name type="scientific">Tetradesmus obliquus</name>
    <name type="common">Green alga</name>
    <name type="synonym">Acutodesmus obliquus</name>
    <dbReference type="NCBI Taxonomy" id="3088"/>
    <lineage>
        <taxon>Eukaryota</taxon>
        <taxon>Viridiplantae</taxon>
        <taxon>Chlorophyta</taxon>
        <taxon>core chlorophytes</taxon>
        <taxon>Chlorophyceae</taxon>
        <taxon>CS clade</taxon>
        <taxon>Sphaeropleales</taxon>
        <taxon>Scenedesmaceae</taxon>
        <taxon>Tetradesmus</taxon>
    </lineage>
</organism>
<keyword evidence="1" id="KW-0863">Zinc-finger</keyword>
<dbReference type="EMBL" id="CP126213">
    <property type="protein sequence ID" value="WIA15077.1"/>
    <property type="molecule type" value="Genomic_DNA"/>
</dbReference>
<dbReference type="Gene3D" id="4.10.60.10">
    <property type="entry name" value="Zinc finger, CCHC-type"/>
    <property type="match status" value="1"/>
</dbReference>
<protein>
    <recommendedName>
        <fullName evidence="3">CCHC-type domain-containing protein</fullName>
    </recommendedName>
</protein>
<evidence type="ECO:0000313" key="5">
    <source>
        <dbReference type="Proteomes" id="UP001244341"/>
    </source>
</evidence>
<dbReference type="PROSITE" id="PS50158">
    <property type="entry name" value="ZF_CCHC"/>
    <property type="match status" value="1"/>
</dbReference>
<keyword evidence="1" id="KW-0862">Zinc</keyword>
<reference evidence="4 5" key="1">
    <citation type="submission" date="2023-05" db="EMBL/GenBank/DDBJ databases">
        <title>A 100% complete, gapless, phased diploid assembly of the Scenedesmus obliquus UTEX 3031 genome.</title>
        <authorList>
            <person name="Biondi T.C."/>
            <person name="Hanschen E.R."/>
            <person name="Kwon T."/>
            <person name="Eng W."/>
            <person name="Kruse C.P.S."/>
            <person name="Koehler S.I."/>
            <person name="Kunde Y."/>
            <person name="Gleasner C.D."/>
            <person name="You Mak K.T."/>
            <person name="Polle J."/>
            <person name="Hovde B.T."/>
            <person name="Starkenburg S.R."/>
        </authorList>
    </citation>
    <scope>NUCLEOTIDE SEQUENCE [LARGE SCALE GENOMIC DNA]</scope>
    <source>
        <strain evidence="4 5">DOE0152z</strain>
    </source>
</reference>
<dbReference type="SMART" id="SM00343">
    <property type="entry name" value="ZnF_C2HC"/>
    <property type="match status" value="1"/>
</dbReference>
<name>A0ABY8U3N8_TETOB</name>
<gene>
    <name evidence="4" type="ORF">OEZ85_001775</name>
</gene>
<dbReference type="Proteomes" id="UP001244341">
    <property type="component" value="Chromosome 6b"/>
</dbReference>
<feature type="domain" description="CCHC-type" evidence="3">
    <location>
        <begin position="320"/>
        <end position="335"/>
    </location>
</feature>